<feature type="domain" description="Chalcone/stilbene synthase C-terminal" evidence="5">
    <location>
        <begin position="221"/>
        <end position="348"/>
    </location>
</feature>
<accession>A0ABW8XXH1</accession>
<evidence type="ECO:0000313" key="7">
    <source>
        <dbReference type="Proteomes" id="UP001629260"/>
    </source>
</evidence>
<dbReference type="Pfam" id="PF02797">
    <property type="entry name" value="Chal_sti_synt_C"/>
    <property type="match status" value="1"/>
</dbReference>
<keyword evidence="7" id="KW-1185">Reference proteome</keyword>
<evidence type="ECO:0000256" key="1">
    <source>
        <dbReference type="ARBA" id="ARBA00005531"/>
    </source>
</evidence>
<evidence type="ECO:0000313" key="6">
    <source>
        <dbReference type="EMBL" id="MFL9831795.1"/>
    </source>
</evidence>
<dbReference type="InterPro" id="IPR011141">
    <property type="entry name" value="Polyketide_synthase_type-III"/>
</dbReference>
<comment type="caution">
    <text evidence="6">The sequence shown here is derived from an EMBL/GenBank/DDBJ whole genome shotgun (WGS) entry which is preliminary data.</text>
</comment>
<comment type="similarity">
    <text evidence="1">Belongs to the thiolase-like superfamily. Chalcone/stilbene synthases family.</text>
</comment>
<dbReference type="PANTHER" id="PTHR11877">
    <property type="entry name" value="HYDROXYMETHYLGLUTARYL-COA SYNTHASE"/>
    <property type="match status" value="1"/>
</dbReference>
<evidence type="ECO:0000256" key="3">
    <source>
        <dbReference type="ARBA" id="ARBA00023315"/>
    </source>
</evidence>
<dbReference type="InterPro" id="IPR016039">
    <property type="entry name" value="Thiolase-like"/>
</dbReference>
<evidence type="ECO:0000259" key="5">
    <source>
        <dbReference type="Pfam" id="PF02797"/>
    </source>
</evidence>
<evidence type="ECO:0000256" key="2">
    <source>
        <dbReference type="ARBA" id="ARBA00022679"/>
    </source>
</evidence>
<dbReference type="SUPFAM" id="SSF53901">
    <property type="entry name" value="Thiolase-like"/>
    <property type="match status" value="2"/>
</dbReference>
<dbReference type="InterPro" id="IPR001099">
    <property type="entry name" value="Chalcone/stilbene_synt_N"/>
</dbReference>
<dbReference type="PANTHER" id="PTHR11877:SF99">
    <property type="entry name" value="1,3,6,8-TETRAHYDROXYNAPHTHALENE SYNTHASE"/>
    <property type="match status" value="1"/>
</dbReference>
<keyword evidence="2" id="KW-0808">Transferase</keyword>
<dbReference type="InterPro" id="IPR012328">
    <property type="entry name" value="Chalcone/stilbene_synt_C"/>
</dbReference>
<reference evidence="6 7" key="1">
    <citation type="submission" date="2024-06" db="EMBL/GenBank/DDBJ databases">
        <authorList>
            <person name="Kaempfer P."/>
            <person name="Viver T."/>
        </authorList>
    </citation>
    <scope>NUCLEOTIDE SEQUENCE [LARGE SCALE GENOMIC DNA]</scope>
    <source>
        <strain evidence="6 7">ST-87</strain>
    </source>
</reference>
<dbReference type="RefSeq" id="WP_408082262.1">
    <property type="nucleotide sequence ID" value="NZ_JBELQA010000007.1"/>
</dbReference>
<dbReference type="CDD" id="cd00831">
    <property type="entry name" value="CHS_like"/>
    <property type="match status" value="1"/>
</dbReference>
<evidence type="ECO:0000259" key="4">
    <source>
        <dbReference type="Pfam" id="PF00195"/>
    </source>
</evidence>
<name>A0ABW8XXH1_9FLAO</name>
<dbReference type="Proteomes" id="UP001629260">
    <property type="component" value="Unassembled WGS sequence"/>
</dbReference>
<dbReference type="Pfam" id="PF00195">
    <property type="entry name" value="Chal_sti_synt_N"/>
    <property type="match status" value="1"/>
</dbReference>
<dbReference type="PIRSF" id="PIRSF000451">
    <property type="entry name" value="PKS_III"/>
    <property type="match status" value="1"/>
</dbReference>
<sequence>MSVKITTVAKQLPKYWRTTEEILPFLDSWLSGQEERFIKKVKKIFEGAAVDKRYSIMDPEEVFTATSFEEKNDIYTREAVILGQQVLEKALIKAGWDSQSLDYIITVSCTGIMIPSLDAYLINKMNLRQNIVRLPVTEMGCAAGISGIIYAKNFLKANPGKRAAVIAVESPTATFQLNDFSMPNIVSAAIFGDGAACCLLSSCEQDKGPEIIDAEMYHFYDAEHMMGFRLTNSGLQMVLDIEVPDTIASHFGDIIHPFLKKNNLQIEDLDHMIFHPGGKKIVTTVEELFSGLGKNIDDTKEVLKQYGNMSSATVLYVLERIMDKKPKLGEKGLMLSFGPGFSAQRVLLQW</sequence>
<dbReference type="Gene3D" id="3.40.47.10">
    <property type="match status" value="2"/>
</dbReference>
<feature type="domain" description="Chalcone/stilbene synthase N-terminal" evidence="4">
    <location>
        <begin position="37"/>
        <end position="200"/>
    </location>
</feature>
<dbReference type="EMBL" id="JBELQA010000007">
    <property type="protein sequence ID" value="MFL9831795.1"/>
    <property type="molecule type" value="Genomic_DNA"/>
</dbReference>
<keyword evidence="3" id="KW-0012">Acyltransferase</keyword>
<gene>
    <name evidence="6" type="ORF">ABS764_13145</name>
</gene>
<organism evidence="6 7">
    <name type="scientific">Flavobacterium plantiphilum</name>
    <dbReference type="NCBI Taxonomy" id="3163297"/>
    <lineage>
        <taxon>Bacteria</taxon>
        <taxon>Pseudomonadati</taxon>
        <taxon>Bacteroidota</taxon>
        <taxon>Flavobacteriia</taxon>
        <taxon>Flavobacteriales</taxon>
        <taxon>Flavobacteriaceae</taxon>
        <taxon>Flavobacterium</taxon>
    </lineage>
</organism>
<proteinExistence type="inferred from homology"/>
<protein>
    <submittedName>
        <fullName evidence="6">Type III polyketide synthase</fullName>
    </submittedName>
</protein>